<gene>
    <name evidence="1" type="ORF">FJZ47_21990</name>
</gene>
<dbReference type="SUPFAM" id="SSF56784">
    <property type="entry name" value="HAD-like"/>
    <property type="match status" value="1"/>
</dbReference>
<protein>
    <recommendedName>
        <fullName evidence="3">Hydrolase</fullName>
    </recommendedName>
</protein>
<dbReference type="EMBL" id="VGLS01000911">
    <property type="protein sequence ID" value="MBM3226444.1"/>
    <property type="molecule type" value="Genomic_DNA"/>
</dbReference>
<evidence type="ECO:0000313" key="2">
    <source>
        <dbReference type="Proteomes" id="UP000712673"/>
    </source>
</evidence>
<dbReference type="CDD" id="cd01427">
    <property type="entry name" value="HAD_like"/>
    <property type="match status" value="1"/>
</dbReference>
<proteinExistence type="predicted"/>
<name>A0A937W3R4_UNCTE</name>
<evidence type="ECO:0008006" key="3">
    <source>
        <dbReference type="Google" id="ProtNLM"/>
    </source>
</evidence>
<dbReference type="Gene3D" id="3.40.50.1000">
    <property type="entry name" value="HAD superfamily/HAD-like"/>
    <property type="match status" value="1"/>
</dbReference>
<accession>A0A937W3R4</accession>
<comment type="caution">
    <text evidence="1">The sequence shown here is derived from an EMBL/GenBank/DDBJ whole genome shotgun (WGS) entry which is preliminary data.</text>
</comment>
<dbReference type="Proteomes" id="UP000712673">
    <property type="component" value="Unassembled WGS sequence"/>
</dbReference>
<dbReference type="InterPro" id="IPR036412">
    <property type="entry name" value="HAD-like_sf"/>
</dbReference>
<dbReference type="InterPro" id="IPR023214">
    <property type="entry name" value="HAD_sf"/>
</dbReference>
<organism evidence="1 2">
    <name type="scientific">Tectimicrobiota bacterium</name>
    <dbReference type="NCBI Taxonomy" id="2528274"/>
    <lineage>
        <taxon>Bacteria</taxon>
        <taxon>Pseudomonadati</taxon>
        <taxon>Nitrospinota/Tectimicrobiota group</taxon>
        <taxon>Candidatus Tectimicrobiota</taxon>
    </lineage>
</organism>
<dbReference type="AlphaFoldDB" id="A0A937W3R4"/>
<sequence>MPNHAADRGIIVVDLDGTICEHRYPAFGEPIAGAKEALQRLKAAGFWIVIHTVRTASFLTTAEEFAPEVNSPEAVSAFLQRHEIPYDEIWMHDKPLAVAYIDDRGMRVTGNRVSSNWHEVVETLLPWEARPTVLPRWLEWLVKKCMSGG</sequence>
<evidence type="ECO:0000313" key="1">
    <source>
        <dbReference type="EMBL" id="MBM3226444.1"/>
    </source>
</evidence>
<reference evidence="1" key="1">
    <citation type="submission" date="2019-03" db="EMBL/GenBank/DDBJ databases">
        <title>Lake Tanganyika Metagenome-Assembled Genomes (MAGs).</title>
        <authorList>
            <person name="Tran P."/>
        </authorList>
    </citation>
    <scope>NUCLEOTIDE SEQUENCE</scope>
    <source>
        <strain evidence="1">K_DeepCast_65m_m2_066</strain>
    </source>
</reference>